<dbReference type="GO" id="GO:0003989">
    <property type="term" value="F:acetyl-CoA carboxylase activity"/>
    <property type="evidence" value="ECO:0007669"/>
    <property type="project" value="InterPro"/>
</dbReference>
<dbReference type="PANTHER" id="PTHR42853">
    <property type="entry name" value="ACETYL-COENZYME A CARBOXYLASE CARBOXYL TRANSFERASE SUBUNIT ALPHA"/>
    <property type="match status" value="1"/>
</dbReference>
<proteinExistence type="inferred from homology"/>
<dbReference type="GO" id="GO:0006633">
    <property type="term" value="P:fatty acid biosynthetic process"/>
    <property type="evidence" value="ECO:0007669"/>
    <property type="project" value="UniProtKB-KW"/>
</dbReference>
<comment type="similarity">
    <text evidence="10">Belongs to the AccA family.</text>
</comment>
<organism evidence="12 13">
    <name type="scientific">Hathewaya proteolytica DSM 3090</name>
    <dbReference type="NCBI Taxonomy" id="1121331"/>
    <lineage>
        <taxon>Bacteria</taxon>
        <taxon>Bacillati</taxon>
        <taxon>Bacillota</taxon>
        <taxon>Clostridia</taxon>
        <taxon>Eubacteriales</taxon>
        <taxon>Clostridiaceae</taxon>
        <taxon>Hathewaya</taxon>
    </lineage>
</organism>
<dbReference type="Gene3D" id="3.90.226.10">
    <property type="entry name" value="2-enoyl-CoA Hydratase, Chain A, domain 1"/>
    <property type="match status" value="1"/>
</dbReference>
<evidence type="ECO:0000256" key="4">
    <source>
        <dbReference type="ARBA" id="ARBA00022741"/>
    </source>
</evidence>
<evidence type="ECO:0000256" key="9">
    <source>
        <dbReference type="ARBA" id="ARBA00049152"/>
    </source>
</evidence>
<dbReference type="PANTHER" id="PTHR42853:SF3">
    <property type="entry name" value="ACETYL-COENZYME A CARBOXYLASE CARBOXYL TRANSFERASE SUBUNIT ALPHA, CHLOROPLASTIC"/>
    <property type="match status" value="1"/>
</dbReference>
<comment type="subcellular location">
    <subcellularLocation>
        <location evidence="10">Cytoplasm</location>
    </subcellularLocation>
</comment>
<evidence type="ECO:0000256" key="2">
    <source>
        <dbReference type="ARBA" id="ARBA00022516"/>
    </source>
</evidence>
<dbReference type="NCBIfam" id="NF004344">
    <property type="entry name" value="PRK05724.1"/>
    <property type="match status" value="1"/>
</dbReference>
<reference evidence="12 13" key="1">
    <citation type="submission" date="2016-11" db="EMBL/GenBank/DDBJ databases">
        <authorList>
            <person name="Jaros S."/>
            <person name="Januszkiewicz K."/>
            <person name="Wedrychowicz H."/>
        </authorList>
    </citation>
    <scope>NUCLEOTIDE SEQUENCE [LARGE SCALE GENOMIC DNA]</scope>
    <source>
        <strain evidence="12 13">DSM 3090</strain>
    </source>
</reference>
<keyword evidence="5 10" id="KW-0276">Fatty acid metabolism</keyword>
<keyword evidence="4 10" id="KW-0547">Nucleotide-binding</keyword>
<dbReference type="InterPro" id="IPR001095">
    <property type="entry name" value="Acetyl_CoA_COase_a_su"/>
</dbReference>
<comment type="function">
    <text evidence="10">Component of the acetyl coenzyme A carboxylase (ACC) complex. First, biotin carboxylase catalyzes the carboxylation of biotin on its carrier protein (BCCP) and then the CO(2) group is transferred by the carboxyltransferase to acetyl-CoA to form malonyl-CoA.</text>
</comment>
<dbReference type="NCBIfam" id="TIGR00513">
    <property type="entry name" value="accA"/>
    <property type="match status" value="1"/>
</dbReference>
<dbReference type="NCBIfam" id="NF041504">
    <property type="entry name" value="AccA_sub"/>
    <property type="match status" value="1"/>
</dbReference>
<evidence type="ECO:0000256" key="5">
    <source>
        <dbReference type="ARBA" id="ARBA00022832"/>
    </source>
</evidence>
<keyword evidence="10" id="KW-0963">Cytoplasm</keyword>
<dbReference type="RefSeq" id="WP_242942328.1">
    <property type="nucleotide sequence ID" value="NZ_FRAD01000006.1"/>
</dbReference>
<keyword evidence="8 10" id="KW-0275">Fatty acid biosynthesis</keyword>
<sequence length="274" mass="30571">MCNVSPFERVKLARNPERPNIMAYIDNLFNDFFPLDGDRLCADDKSILCGIAFYHGIPVTVIGHRKGKDLEENIKYNFGMPNPEGYRKARRIMEEAERFGRPIITFIDTPGAYPGIEAEARGQGEAIAQCLATMSGLKVPIISVVIGEGGSGGALALGVADTMIMLENSIFSVLSPEGFASILWKDSSKSKEACSLMKLTAQDLYQYNIADYIVPEPDGGIQVNPINVYEKLDEVIYGEIKKLRNIDRNKLVQRRYKKLRSMGNALERNVNERN</sequence>
<dbReference type="InterPro" id="IPR029045">
    <property type="entry name" value="ClpP/crotonase-like_dom_sf"/>
</dbReference>
<dbReference type="EMBL" id="FRAD01000006">
    <property type="protein sequence ID" value="SHJ77541.1"/>
    <property type="molecule type" value="Genomic_DNA"/>
</dbReference>
<dbReference type="PROSITE" id="PS50989">
    <property type="entry name" value="COA_CT_CTER"/>
    <property type="match status" value="1"/>
</dbReference>
<dbReference type="UniPathway" id="UPA00655">
    <property type="reaction ID" value="UER00711"/>
</dbReference>
<comment type="subunit">
    <text evidence="10">Acetyl-CoA carboxylase is a heterohexamer composed of biotin carboxyl carrier protein (AccB), biotin carboxylase (AccC) and two subunits each of ACCase subunit alpha (AccA) and ACCase subunit beta (AccD).</text>
</comment>
<dbReference type="Pfam" id="PF03255">
    <property type="entry name" value="ACCA"/>
    <property type="match status" value="1"/>
</dbReference>
<dbReference type="GO" id="GO:0009317">
    <property type="term" value="C:acetyl-CoA carboxylase complex"/>
    <property type="evidence" value="ECO:0007669"/>
    <property type="project" value="InterPro"/>
</dbReference>
<dbReference type="Proteomes" id="UP000183952">
    <property type="component" value="Unassembled WGS sequence"/>
</dbReference>
<comment type="catalytic activity">
    <reaction evidence="9 10">
        <text>N(6)-carboxybiotinyl-L-lysyl-[protein] + acetyl-CoA = N(6)-biotinyl-L-lysyl-[protein] + malonyl-CoA</text>
        <dbReference type="Rhea" id="RHEA:54728"/>
        <dbReference type="Rhea" id="RHEA-COMP:10505"/>
        <dbReference type="Rhea" id="RHEA-COMP:10506"/>
        <dbReference type="ChEBI" id="CHEBI:57288"/>
        <dbReference type="ChEBI" id="CHEBI:57384"/>
        <dbReference type="ChEBI" id="CHEBI:83144"/>
        <dbReference type="ChEBI" id="CHEBI:83145"/>
        <dbReference type="EC" id="2.1.3.15"/>
    </reaction>
</comment>
<dbReference type="EC" id="2.1.3.15" evidence="10"/>
<evidence type="ECO:0000256" key="3">
    <source>
        <dbReference type="ARBA" id="ARBA00022679"/>
    </source>
</evidence>
<evidence type="ECO:0000259" key="11">
    <source>
        <dbReference type="PROSITE" id="PS50989"/>
    </source>
</evidence>
<name>A0A1M6M279_9CLOT</name>
<accession>A0A1M6M279</accession>
<keyword evidence="7 10" id="KW-0443">Lipid metabolism</keyword>
<evidence type="ECO:0000256" key="7">
    <source>
        <dbReference type="ARBA" id="ARBA00023098"/>
    </source>
</evidence>
<evidence type="ECO:0000256" key="8">
    <source>
        <dbReference type="ARBA" id="ARBA00023160"/>
    </source>
</evidence>
<evidence type="ECO:0000313" key="13">
    <source>
        <dbReference type="Proteomes" id="UP000183952"/>
    </source>
</evidence>
<dbReference type="InterPro" id="IPR011763">
    <property type="entry name" value="COA_CT_C"/>
</dbReference>
<keyword evidence="3 10" id="KW-0808">Transferase</keyword>
<evidence type="ECO:0000313" key="12">
    <source>
        <dbReference type="EMBL" id="SHJ77541.1"/>
    </source>
</evidence>
<keyword evidence="6 10" id="KW-0067">ATP-binding</keyword>
<dbReference type="PRINTS" id="PR01069">
    <property type="entry name" value="ACCCTRFRASEA"/>
</dbReference>
<gene>
    <name evidence="10" type="primary">accA</name>
    <name evidence="12" type="ORF">SAMN02745248_00913</name>
</gene>
<protein>
    <recommendedName>
        <fullName evidence="10">Acetyl-coenzyme A carboxylase carboxyl transferase subunit alpha</fullName>
        <shortName evidence="10">ACCase subunit alpha</shortName>
        <shortName evidence="10">Acetyl-CoA carboxylase carboxyltransferase subunit alpha</shortName>
        <ecNumber evidence="10">2.1.3.15</ecNumber>
    </recommendedName>
</protein>
<dbReference type="HAMAP" id="MF_00823">
    <property type="entry name" value="AcetylCoA_CT_alpha"/>
    <property type="match status" value="1"/>
</dbReference>
<keyword evidence="2 10" id="KW-0444">Lipid biosynthesis</keyword>
<evidence type="ECO:0000256" key="1">
    <source>
        <dbReference type="ARBA" id="ARBA00004956"/>
    </source>
</evidence>
<dbReference type="STRING" id="1121331.SAMN02745248_00913"/>
<dbReference type="GO" id="GO:0016743">
    <property type="term" value="F:carboxyl- or carbamoyltransferase activity"/>
    <property type="evidence" value="ECO:0007669"/>
    <property type="project" value="UniProtKB-UniRule"/>
</dbReference>
<comment type="pathway">
    <text evidence="1 10">Lipid metabolism; malonyl-CoA biosynthesis; malonyl-CoA from acetyl-CoA: step 1/1.</text>
</comment>
<dbReference type="GO" id="GO:0005524">
    <property type="term" value="F:ATP binding"/>
    <property type="evidence" value="ECO:0007669"/>
    <property type="project" value="UniProtKB-KW"/>
</dbReference>
<evidence type="ECO:0000256" key="10">
    <source>
        <dbReference type="HAMAP-Rule" id="MF_00823"/>
    </source>
</evidence>
<dbReference type="SUPFAM" id="SSF52096">
    <property type="entry name" value="ClpP/crotonase"/>
    <property type="match status" value="1"/>
</dbReference>
<keyword evidence="13" id="KW-1185">Reference proteome</keyword>
<feature type="domain" description="CoA carboxyltransferase C-terminal" evidence="11">
    <location>
        <begin position="1"/>
        <end position="242"/>
    </location>
</feature>
<dbReference type="GO" id="GO:2001295">
    <property type="term" value="P:malonyl-CoA biosynthetic process"/>
    <property type="evidence" value="ECO:0007669"/>
    <property type="project" value="UniProtKB-UniRule"/>
</dbReference>
<dbReference type="AlphaFoldDB" id="A0A1M6M279"/>
<evidence type="ECO:0000256" key="6">
    <source>
        <dbReference type="ARBA" id="ARBA00022840"/>
    </source>
</evidence>